<reference evidence="7 8" key="1">
    <citation type="journal article" date="2016" name="Int. J. Syst. Evol. Microbiol.">
        <title>Chitinibacter fontanus sp. nov., isolated from a spring.</title>
        <authorList>
            <person name="Sheu S.Y."/>
            <person name="Li Y.S."/>
            <person name="Young C.C."/>
            <person name="Chen W.M."/>
        </authorList>
    </citation>
    <scope>NUCLEOTIDE SEQUENCE [LARGE SCALE GENOMIC DNA]</scope>
    <source>
        <strain evidence="7 8">STM-7</strain>
    </source>
</reference>
<organism evidence="7 8">
    <name type="scientific">Chitinibacter fontanus</name>
    <dbReference type="NCBI Taxonomy" id="1737446"/>
    <lineage>
        <taxon>Bacteria</taxon>
        <taxon>Pseudomonadati</taxon>
        <taxon>Pseudomonadota</taxon>
        <taxon>Betaproteobacteria</taxon>
        <taxon>Neisseriales</taxon>
        <taxon>Chitinibacteraceae</taxon>
        <taxon>Chitinibacter</taxon>
    </lineage>
</organism>
<comment type="subunit">
    <text evidence="6">Component of the lipopolysaccharide transport and assembly complex. Interacts with LptD.</text>
</comment>
<dbReference type="GO" id="GO:0043165">
    <property type="term" value="P:Gram-negative-bacterium-type cell outer membrane assembly"/>
    <property type="evidence" value="ECO:0007669"/>
    <property type="project" value="UniProtKB-UniRule"/>
</dbReference>
<keyword evidence="4 6" id="KW-0998">Cell outer membrane</keyword>
<sequence>MPTIVRPLFVALLALSLVACGFHLRGQGPASALQYRSAKVIGNGGAFNELNRQLQLMQINLNAAEPEITIQILSEGTDKQVLSVNNNGQVSEYRLFYRIHFSASRAGEMLIDDQTISLQRNISWDENSVLSKESEEANLIREMQRDGASQIVRRINAASKGINGGQSMASKTATTSQ</sequence>
<dbReference type="RefSeq" id="WP_180307637.1">
    <property type="nucleotide sequence ID" value="NZ_CP058952.1"/>
</dbReference>
<comment type="subcellular location">
    <subcellularLocation>
        <location evidence="6">Cell outer membrane</location>
        <topology evidence="6">Lipid-anchor</topology>
    </subcellularLocation>
</comment>
<evidence type="ECO:0000256" key="6">
    <source>
        <dbReference type="HAMAP-Rule" id="MF_01186"/>
    </source>
</evidence>
<name>A0A7D5V7T2_9NEIS</name>
<dbReference type="GO" id="GO:1990351">
    <property type="term" value="C:transporter complex"/>
    <property type="evidence" value="ECO:0007669"/>
    <property type="project" value="TreeGrafter"/>
</dbReference>
<evidence type="ECO:0000313" key="8">
    <source>
        <dbReference type="Proteomes" id="UP000510822"/>
    </source>
</evidence>
<evidence type="ECO:0000313" key="7">
    <source>
        <dbReference type="EMBL" id="QLI80497.1"/>
    </source>
</evidence>
<dbReference type="KEGG" id="cfon:HZU75_02485"/>
<dbReference type="EMBL" id="CP058952">
    <property type="protein sequence ID" value="QLI80497.1"/>
    <property type="molecule type" value="Genomic_DNA"/>
</dbReference>
<dbReference type="Proteomes" id="UP000510822">
    <property type="component" value="Chromosome"/>
</dbReference>
<evidence type="ECO:0000256" key="2">
    <source>
        <dbReference type="ARBA" id="ARBA00023136"/>
    </source>
</evidence>
<comment type="similarity">
    <text evidence="6">Belongs to the LptE lipoprotein family.</text>
</comment>
<protein>
    <recommendedName>
        <fullName evidence="6">LPS-assembly lipoprotein LptE</fullName>
    </recommendedName>
</protein>
<dbReference type="Pfam" id="PF04390">
    <property type="entry name" value="LptE"/>
    <property type="match status" value="1"/>
</dbReference>
<dbReference type="PROSITE" id="PS51257">
    <property type="entry name" value="PROKAR_LIPOPROTEIN"/>
    <property type="match status" value="1"/>
</dbReference>
<dbReference type="Gene3D" id="3.30.160.150">
    <property type="entry name" value="Lipoprotein like domain"/>
    <property type="match status" value="1"/>
</dbReference>
<keyword evidence="3 6" id="KW-0564">Palmitate</keyword>
<dbReference type="AlphaFoldDB" id="A0A7D5V7T2"/>
<keyword evidence="1 6" id="KW-0732">Signal</keyword>
<keyword evidence="8" id="KW-1185">Reference proteome</keyword>
<comment type="function">
    <text evidence="6">Together with LptD, is involved in the assembly of lipopolysaccharide (LPS) at the surface of the outer membrane. Required for the proper assembly of LptD. Binds LPS and may serve as the LPS recognition site at the outer membrane.</text>
</comment>
<gene>
    <name evidence="6" type="primary">lptE</name>
    <name evidence="7" type="ORF">HZU75_02485</name>
</gene>
<evidence type="ECO:0000256" key="4">
    <source>
        <dbReference type="ARBA" id="ARBA00023237"/>
    </source>
</evidence>
<evidence type="ECO:0000256" key="5">
    <source>
        <dbReference type="ARBA" id="ARBA00023288"/>
    </source>
</evidence>
<dbReference type="GO" id="GO:0001530">
    <property type="term" value="F:lipopolysaccharide binding"/>
    <property type="evidence" value="ECO:0007669"/>
    <property type="project" value="TreeGrafter"/>
</dbReference>
<dbReference type="PANTHER" id="PTHR38098">
    <property type="entry name" value="LPS-ASSEMBLY LIPOPROTEIN LPTE"/>
    <property type="match status" value="1"/>
</dbReference>
<dbReference type="HAMAP" id="MF_01186">
    <property type="entry name" value="LPS_assembly_LptE"/>
    <property type="match status" value="1"/>
</dbReference>
<dbReference type="InterPro" id="IPR007485">
    <property type="entry name" value="LPS_assembly_LptE"/>
</dbReference>
<evidence type="ECO:0000256" key="1">
    <source>
        <dbReference type="ARBA" id="ARBA00022729"/>
    </source>
</evidence>
<accession>A0A7D5V7T2</accession>
<keyword evidence="2 6" id="KW-0472">Membrane</keyword>
<proteinExistence type="inferred from homology"/>
<dbReference type="PANTHER" id="PTHR38098:SF1">
    <property type="entry name" value="LPS-ASSEMBLY LIPOPROTEIN LPTE"/>
    <property type="match status" value="1"/>
</dbReference>
<evidence type="ECO:0000256" key="3">
    <source>
        <dbReference type="ARBA" id="ARBA00023139"/>
    </source>
</evidence>
<keyword evidence="5 6" id="KW-0449">Lipoprotein</keyword>
<dbReference type="GO" id="GO:0015920">
    <property type="term" value="P:lipopolysaccharide transport"/>
    <property type="evidence" value="ECO:0007669"/>
    <property type="project" value="TreeGrafter"/>
</dbReference>
<dbReference type="GO" id="GO:0009279">
    <property type="term" value="C:cell outer membrane"/>
    <property type="evidence" value="ECO:0007669"/>
    <property type="project" value="UniProtKB-SubCell"/>
</dbReference>